<evidence type="ECO:0000259" key="3">
    <source>
        <dbReference type="Pfam" id="PF03358"/>
    </source>
</evidence>
<evidence type="ECO:0000256" key="2">
    <source>
        <dbReference type="ARBA" id="ARBA00022643"/>
    </source>
</evidence>
<dbReference type="GO" id="GO:0016491">
    <property type="term" value="F:oxidoreductase activity"/>
    <property type="evidence" value="ECO:0007669"/>
    <property type="project" value="InterPro"/>
</dbReference>
<organism evidence="4">
    <name type="scientific">Muribaculaceae bacterium Z82</name>
    <dbReference type="NCBI Taxonomy" id="2304548"/>
    <lineage>
        <taxon>Bacteria</taxon>
        <taxon>Pseudomonadati</taxon>
        <taxon>Bacteroidota</taxon>
        <taxon>Bacteroidia</taxon>
        <taxon>Bacteroidales</taxon>
        <taxon>Muribaculaceae</taxon>
    </lineage>
</organism>
<dbReference type="Pfam" id="PF03358">
    <property type="entry name" value="FMN_red"/>
    <property type="match status" value="1"/>
</dbReference>
<dbReference type="InterPro" id="IPR029039">
    <property type="entry name" value="Flavoprotein-like_sf"/>
</dbReference>
<protein>
    <submittedName>
        <fullName evidence="4">Flavodoxin family protein</fullName>
    </submittedName>
</protein>
<gene>
    <name evidence="4" type="ORF">D1639_08545</name>
</gene>
<keyword evidence="1" id="KW-0285">Flavoprotein</keyword>
<evidence type="ECO:0000313" key="4">
    <source>
        <dbReference type="EMBL" id="NBI35072.1"/>
    </source>
</evidence>
<reference evidence="4" key="1">
    <citation type="submission" date="2018-08" db="EMBL/GenBank/DDBJ databases">
        <title>Murine metabolic-syndrome-specific gut microbial biobank.</title>
        <authorList>
            <person name="Liu C."/>
        </authorList>
    </citation>
    <scope>NUCLEOTIDE SEQUENCE [LARGE SCALE GENOMIC DNA]</scope>
    <source>
        <strain evidence="4">Z82</strain>
    </source>
</reference>
<evidence type="ECO:0000256" key="1">
    <source>
        <dbReference type="ARBA" id="ARBA00022630"/>
    </source>
</evidence>
<proteinExistence type="predicted"/>
<sequence>MKRLVICGSPRAAGRSRALAEAVGETYALVGDAVNHVNLSDVRIAPCTGCERCAVSERTPGIDDLYCIIADDMMTVRELMNASDELTVVCPVYFSGAPSQFKAFLDRLQPYYYSSKWRAAKKRPAHLFVVGEGGDPHGFAPLVGEVRSALSVAGFRLDAVHDWVGRVEADGSLAGFDRLREQPEALLAEGSAPASDYLFIEPDGIRPAGAFSACKASHTQAAACVSVRPLDDAAAQEADCG</sequence>
<name>A0A7C9NV12_9BACT</name>
<dbReference type="AlphaFoldDB" id="A0A7C9NV12"/>
<dbReference type="InterPro" id="IPR051796">
    <property type="entry name" value="ISF_SsuE-like"/>
</dbReference>
<dbReference type="Gene3D" id="3.40.50.360">
    <property type="match status" value="1"/>
</dbReference>
<feature type="domain" description="NADPH-dependent FMN reductase-like" evidence="3">
    <location>
        <begin position="1"/>
        <end position="132"/>
    </location>
</feature>
<comment type="caution">
    <text evidence="4">The sequence shown here is derived from an EMBL/GenBank/DDBJ whole genome shotgun (WGS) entry which is preliminary data.</text>
</comment>
<keyword evidence="2" id="KW-0288">FMN</keyword>
<dbReference type="PANTHER" id="PTHR43278">
    <property type="entry name" value="NAD(P)H-DEPENDENT FMN-CONTAINING OXIDOREDUCTASE YWQN-RELATED"/>
    <property type="match status" value="1"/>
</dbReference>
<dbReference type="InterPro" id="IPR005025">
    <property type="entry name" value="FMN_Rdtase-like_dom"/>
</dbReference>
<accession>A0A7C9NV12</accession>
<dbReference type="PANTHER" id="PTHR43278:SF4">
    <property type="entry name" value="NAD(P)H-DEPENDENT FMN-CONTAINING OXIDOREDUCTASE YWQN-RELATED"/>
    <property type="match status" value="1"/>
</dbReference>
<dbReference type="EMBL" id="QWKH01000071">
    <property type="protein sequence ID" value="NBI35072.1"/>
    <property type="molecule type" value="Genomic_DNA"/>
</dbReference>
<dbReference type="SUPFAM" id="SSF52218">
    <property type="entry name" value="Flavoproteins"/>
    <property type="match status" value="1"/>
</dbReference>